<dbReference type="PANTHER" id="PTHR11717:SF7">
    <property type="entry name" value="LOW MOLECULAR WEIGHT PHOSPHOTYROSINE PROTEIN PHOSPHATASE"/>
    <property type="match status" value="1"/>
</dbReference>
<keyword evidence="3" id="KW-0378">Hydrolase</keyword>
<sequence>MIQVLFVCLGNICRSPMAEAVMRELVRKEGLDDKIAVDSAATSSWHIDEPPHRGTQNKLREYGISTIGMVGRQLQKADLEKFTYIIGMDESNIRNIRTILGNPTSPKIFRFLDLTEHRKDVPDPYYTGDFQETYDLVLEGCTALLDKIKEEWL</sequence>
<evidence type="ECO:0000313" key="8">
    <source>
        <dbReference type="EMBL" id="ODV54061.1"/>
    </source>
</evidence>
<accession>A0A1E4R0S9</accession>
<dbReference type="InterPro" id="IPR036196">
    <property type="entry name" value="Ptyr_pPase_sf"/>
</dbReference>
<evidence type="ECO:0000256" key="2">
    <source>
        <dbReference type="ARBA" id="ARBA00013064"/>
    </source>
</evidence>
<evidence type="ECO:0000256" key="5">
    <source>
        <dbReference type="ARBA" id="ARBA00051722"/>
    </source>
</evidence>
<organism evidence="8 9">
    <name type="scientific">Lysinibacillus fusiformis</name>
    <dbReference type="NCBI Taxonomy" id="28031"/>
    <lineage>
        <taxon>Bacteria</taxon>
        <taxon>Bacillati</taxon>
        <taxon>Bacillota</taxon>
        <taxon>Bacilli</taxon>
        <taxon>Bacillales</taxon>
        <taxon>Bacillaceae</taxon>
        <taxon>Lysinibacillus</taxon>
    </lineage>
</organism>
<protein>
    <recommendedName>
        <fullName evidence="2">protein-tyrosine-phosphatase</fullName>
        <ecNumber evidence="2">3.1.3.48</ecNumber>
    </recommendedName>
</protein>
<dbReference type="EMBL" id="MECQ01000002">
    <property type="protein sequence ID" value="ODV54061.1"/>
    <property type="molecule type" value="Genomic_DNA"/>
</dbReference>
<evidence type="ECO:0000256" key="3">
    <source>
        <dbReference type="ARBA" id="ARBA00022801"/>
    </source>
</evidence>
<dbReference type="InterPro" id="IPR017867">
    <property type="entry name" value="Tyr_phospatase_low_mol_wt"/>
</dbReference>
<evidence type="ECO:0000256" key="1">
    <source>
        <dbReference type="ARBA" id="ARBA00011063"/>
    </source>
</evidence>
<dbReference type="CDD" id="cd16343">
    <property type="entry name" value="LMWPTP"/>
    <property type="match status" value="1"/>
</dbReference>
<name>A0A1E4R0S9_9BACI</name>
<feature type="active site" description="Proton donor" evidence="6">
    <location>
        <position position="123"/>
    </location>
</feature>
<comment type="caution">
    <text evidence="8">The sequence shown here is derived from an EMBL/GenBank/DDBJ whole genome shotgun (WGS) entry which is preliminary data.</text>
</comment>
<dbReference type="InterPro" id="IPR050438">
    <property type="entry name" value="LMW_PTPase"/>
</dbReference>
<dbReference type="SUPFAM" id="SSF52788">
    <property type="entry name" value="Phosphotyrosine protein phosphatases I"/>
    <property type="match status" value="1"/>
</dbReference>
<evidence type="ECO:0000313" key="9">
    <source>
        <dbReference type="Proteomes" id="UP000094784"/>
    </source>
</evidence>
<evidence type="ECO:0000256" key="4">
    <source>
        <dbReference type="ARBA" id="ARBA00022912"/>
    </source>
</evidence>
<dbReference type="AlphaFoldDB" id="A0A1E4R0S9"/>
<evidence type="ECO:0000256" key="6">
    <source>
        <dbReference type="PIRSR" id="PIRSR617867-1"/>
    </source>
</evidence>
<dbReference type="SMART" id="SM00226">
    <property type="entry name" value="LMWPc"/>
    <property type="match status" value="1"/>
</dbReference>
<dbReference type="OrthoDB" id="9784339at2"/>
<dbReference type="InterPro" id="IPR023485">
    <property type="entry name" value="Ptyr_pPase"/>
</dbReference>
<dbReference type="Proteomes" id="UP000094784">
    <property type="component" value="Unassembled WGS sequence"/>
</dbReference>
<dbReference type="PANTHER" id="PTHR11717">
    <property type="entry name" value="LOW MOLECULAR WEIGHT PROTEIN TYROSINE PHOSPHATASE"/>
    <property type="match status" value="1"/>
</dbReference>
<feature type="active site" description="Nucleophile" evidence="6">
    <location>
        <position position="8"/>
    </location>
</feature>
<dbReference type="GO" id="GO:0004725">
    <property type="term" value="F:protein tyrosine phosphatase activity"/>
    <property type="evidence" value="ECO:0007669"/>
    <property type="project" value="UniProtKB-EC"/>
</dbReference>
<gene>
    <name evidence="8" type="ORF">BG258_18485</name>
</gene>
<feature type="active site" evidence="6">
    <location>
        <position position="14"/>
    </location>
</feature>
<keyword evidence="4" id="KW-0904">Protein phosphatase</keyword>
<dbReference type="RefSeq" id="WP_069482889.1">
    <property type="nucleotide sequence ID" value="NZ_KV766182.1"/>
</dbReference>
<comment type="catalytic activity">
    <reaction evidence="5">
        <text>O-phospho-L-tyrosyl-[protein] + H2O = L-tyrosyl-[protein] + phosphate</text>
        <dbReference type="Rhea" id="RHEA:10684"/>
        <dbReference type="Rhea" id="RHEA-COMP:10136"/>
        <dbReference type="Rhea" id="RHEA-COMP:20101"/>
        <dbReference type="ChEBI" id="CHEBI:15377"/>
        <dbReference type="ChEBI" id="CHEBI:43474"/>
        <dbReference type="ChEBI" id="CHEBI:46858"/>
        <dbReference type="ChEBI" id="CHEBI:61978"/>
        <dbReference type="EC" id="3.1.3.48"/>
    </reaction>
</comment>
<comment type="similarity">
    <text evidence="1">Belongs to the low molecular weight phosphotyrosine protein phosphatase family.</text>
</comment>
<proteinExistence type="inferred from homology"/>
<dbReference type="Pfam" id="PF01451">
    <property type="entry name" value="LMWPc"/>
    <property type="match status" value="1"/>
</dbReference>
<feature type="domain" description="Phosphotyrosine protein phosphatase I" evidence="7">
    <location>
        <begin position="2"/>
        <end position="147"/>
    </location>
</feature>
<dbReference type="PRINTS" id="PR00719">
    <property type="entry name" value="LMWPTPASE"/>
</dbReference>
<dbReference type="Gene3D" id="3.40.50.2300">
    <property type="match status" value="1"/>
</dbReference>
<dbReference type="EC" id="3.1.3.48" evidence="2"/>
<reference evidence="8 9" key="1">
    <citation type="submission" date="2016-09" db="EMBL/GenBank/DDBJ databases">
        <title>Draft genome sequence of the soil isolate, Lysinibacillus fusiformis M5, a potential hypoxanthine producer.</title>
        <authorList>
            <person name="Gallegos-Monterrosa R."/>
            <person name="Maroti G."/>
            <person name="Balint B."/>
            <person name="Kovacs A.T."/>
        </authorList>
    </citation>
    <scope>NUCLEOTIDE SEQUENCE [LARGE SCALE GENOMIC DNA]</scope>
    <source>
        <strain evidence="8 9">M5</strain>
    </source>
</reference>
<evidence type="ECO:0000259" key="7">
    <source>
        <dbReference type="SMART" id="SM00226"/>
    </source>
</evidence>